<evidence type="ECO:0000256" key="5">
    <source>
        <dbReference type="ARBA" id="ARBA00022679"/>
    </source>
</evidence>
<dbReference type="Gene3D" id="3.30.565.10">
    <property type="entry name" value="Histidine kinase-like ATPase, C-terminal domain"/>
    <property type="match status" value="1"/>
</dbReference>
<dbReference type="KEGG" id="ssan:NX02_27020"/>
<dbReference type="Proteomes" id="UP000018851">
    <property type="component" value="Chromosome"/>
</dbReference>
<evidence type="ECO:0000256" key="3">
    <source>
        <dbReference type="ARBA" id="ARBA00012438"/>
    </source>
</evidence>
<comment type="subcellular location">
    <subcellularLocation>
        <location evidence="2">Membrane</location>
        <topology evidence="2">Multi-pass membrane protein</topology>
    </subcellularLocation>
</comment>
<keyword evidence="4" id="KW-0597">Phosphoprotein</keyword>
<evidence type="ECO:0000256" key="13">
    <source>
        <dbReference type="SAM" id="Phobius"/>
    </source>
</evidence>
<dbReference type="GO" id="GO:0000160">
    <property type="term" value="P:phosphorelay signal transduction system"/>
    <property type="evidence" value="ECO:0007669"/>
    <property type="project" value="UniProtKB-KW"/>
</dbReference>
<organism evidence="15 16">
    <name type="scientific">Sphingomonas sanxanigenens DSM 19645 = NX02</name>
    <dbReference type="NCBI Taxonomy" id="1123269"/>
    <lineage>
        <taxon>Bacteria</taxon>
        <taxon>Pseudomonadati</taxon>
        <taxon>Pseudomonadota</taxon>
        <taxon>Alphaproteobacteria</taxon>
        <taxon>Sphingomonadales</taxon>
        <taxon>Sphingomonadaceae</taxon>
        <taxon>Sphingomonas</taxon>
    </lineage>
</organism>
<accession>W0AIR5</accession>
<proteinExistence type="predicted"/>
<evidence type="ECO:0000256" key="11">
    <source>
        <dbReference type="ARBA" id="ARBA00023012"/>
    </source>
</evidence>
<evidence type="ECO:0000256" key="4">
    <source>
        <dbReference type="ARBA" id="ARBA00022553"/>
    </source>
</evidence>
<comment type="catalytic activity">
    <reaction evidence="1">
        <text>ATP + protein L-histidine = ADP + protein N-phospho-L-histidine.</text>
        <dbReference type="EC" id="2.7.13.3"/>
    </reaction>
</comment>
<reference evidence="15 16" key="1">
    <citation type="submission" date="2013-07" db="EMBL/GenBank/DDBJ databases">
        <title>Completed genome of Sphingomonas sanxanigenens NX02.</title>
        <authorList>
            <person name="Ma T."/>
            <person name="Huang H."/>
            <person name="Wu M."/>
            <person name="Li X."/>
            <person name="Li G."/>
        </authorList>
    </citation>
    <scope>NUCLEOTIDE SEQUENCE [LARGE SCALE GENOMIC DNA]</scope>
    <source>
        <strain evidence="15 16">NX02</strain>
    </source>
</reference>
<dbReference type="InterPro" id="IPR025201">
    <property type="entry name" value="KdpD_TM"/>
</dbReference>
<dbReference type="InterPro" id="IPR003594">
    <property type="entry name" value="HATPase_dom"/>
</dbReference>
<dbReference type="Gene3D" id="1.20.120.620">
    <property type="entry name" value="Backbone structure of the membrane domain of e. Coli histidine kinase receptor kdpd"/>
    <property type="match status" value="1"/>
</dbReference>
<keyword evidence="6 13" id="KW-0812">Transmembrane</keyword>
<name>W0AIR5_9SPHN</name>
<dbReference type="HOGENOM" id="CLU_000445_114_57_5"/>
<keyword evidence="8" id="KW-0418">Kinase</keyword>
<evidence type="ECO:0000256" key="12">
    <source>
        <dbReference type="ARBA" id="ARBA00023136"/>
    </source>
</evidence>
<evidence type="ECO:0000256" key="7">
    <source>
        <dbReference type="ARBA" id="ARBA00022741"/>
    </source>
</evidence>
<dbReference type="EMBL" id="CP006644">
    <property type="protein sequence ID" value="AHE56991.1"/>
    <property type="molecule type" value="Genomic_DNA"/>
</dbReference>
<feature type="domain" description="Histidine kinase" evidence="14">
    <location>
        <begin position="118"/>
        <end position="307"/>
    </location>
</feature>
<keyword evidence="16" id="KW-1185">Reference proteome</keyword>
<dbReference type="InterPro" id="IPR036890">
    <property type="entry name" value="HATPase_C_sf"/>
</dbReference>
<protein>
    <recommendedName>
        <fullName evidence="3">histidine kinase</fullName>
        <ecNumber evidence="3">2.7.13.3</ecNumber>
    </recommendedName>
</protein>
<evidence type="ECO:0000256" key="6">
    <source>
        <dbReference type="ARBA" id="ARBA00022692"/>
    </source>
</evidence>
<dbReference type="PANTHER" id="PTHR41523">
    <property type="entry name" value="TWO-COMPONENT SYSTEM SENSOR PROTEIN"/>
    <property type="match status" value="1"/>
</dbReference>
<keyword evidence="5" id="KW-0808">Transferase</keyword>
<evidence type="ECO:0000256" key="9">
    <source>
        <dbReference type="ARBA" id="ARBA00022840"/>
    </source>
</evidence>
<dbReference type="GO" id="GO:0004673">
    <property type="term" value="F:protein histidine kinase activity"/>
    <property type="evidence" value="ECO:0007669"/>
    <property type="project" value="UniProtKB-EC"/>
</dbReference>
<evidence type="ECO:0000256" key="8">
    <source>
        <dbReference type="ARBA" id="ARBA00022777"/>
    </source>
</evidence>
<dbReference type="SMART" id="SM00387">
    <property type="entry name" value="HATPase_c"/>
    <property type="match status" value="1"/>
</dbReference>
<dbReference type="EC" id="2.7.13.3" evidence="3"/>
<dbReference type="GO" id="GO:0016020">
    <property type="term" value="C:membrane"/>
    <property type="evidence" value="ECO:0007669"/>
    <property type="project" value="UniProtKB-SubCell"/>
</dbReference>
<dbReference type="InterPro" id="IPR005467">
    <property type="entry name" value="His_kinase_dom"/>
</dbReference>
<feature type="transmembrane region" description="Helical" evidence="13">
    <location>
        <begin position="71"/>
        <end position="95"/>
    </location>
</feature>
<dbReference type="STRING" id="1123269.NX02_27020"/>
<keyword evidence="9" id="KW-0067">ATP-binding</keyword>
<feature type="transmembrane region" description="Helical" evidence="13">
    <location>
        <begin position="28"/>
        <end position="44"/>
    </location>
</feature>
<evidence type="ECO:0000259" key="14">
    <source>
        <dbReference type="PROSITE" id="PS50109"/>
    </source>
</evidence>
<dbReference type="InterPro" id="IPR038318">
    <property type="entry name" value="KdpD_sf"/>
</dbReference>
<dbReference type="Pfam" id="PF07568">
    <property type="entry name" value="HisKA_2"/>
    <property type="match status" value="1"/>
</dbReference>
<dbReference type="InterPro" id="IPR011495">
    <property type="entry name" value="Sig_transdc_His_kin_sub2_dim/P"/>
</dbReference>
<dbReference type="eggNOG" id="COG3920">
    <property type="taxonomic scope" value="Bacteria"/>
</dbReference>
<evidence type="ECO:0000256" key="2">
    <source>
        <dbReference type="ARBA" id="ARBA00004141"/>
    </source>
</evidence>
<dbReference type="SUPFAM" id="SSF55874">
    <property type="entry name" value="ATPase domain of HSP90 chaperone/DNA topoisomerase II/histidine kinase"/>
    <property type="match status" value="1"/>
</dbReference>
<feature type="transmembrane region" description="Helical" evidence="13">
    <location>
        <begin position="49"/>
        <end position="65"/>
    </location>
</feature>
<dbReference type="Pfam" id="PF13493">
    <property type="entry name" value="DUF4118"/>
    <property type="match status" value="1"/>
</dbReference>
<dbReference type="GO" id="GO:0005524">
    <property type="term" value="F:ATP binding"/>
    <property type="evidence" value="ECO:0007669"/>
    <property type="project" value="UniProtKB-KW"/>
</dbReference>
<evidence type="ECO:0000313" key="16">
    <source>
        <dbReference type="Proteomes" id="UP000018851"/>
    </source>
</evidence>
<evidence type="ECO:0000256" key="10">
    <source>
        <dbReference type="ARBA" id="ARBA00022989"/>
    </source>
</evidence>
<evidence type="ECO:0000313" key="15">
    <source>
        <dbReference type="EMBL" id="AHE56991.1"/>
    </source>
</evidence>
<sequence>MALAATLALLALAYLIRRAADPLLPVGFPYATFFPAVVAAAVLFGLRAGVIAAVVGGLLAWYYFIPPYHSFAITAVTVAAMTLYTFVVVTQIALVELMMAANRRLAKERETSALLFRELQHRVSNNIQMVAALLSLQKRGITDPTALNALDEASRRLGVIGRISRQLHDPDGGGLGLRTFLEQLCADIVEANGHGGVSLEIDAPADLRLEPDAAIPVALIVAEAVANAIEHGFSGRASGRITVRVVDDARGVVVSIRDDGHGLPAGFSLASSPSLGLGIASMLAKQLRGRFELIAEGGTEARLSIPH</sequence>
<keyword evidence="10 13" id="KW-1133">Transmembrane helix</keyword>
<gene>
    <name evidence="15" type="ORF">NX02_27020</name>
</gene>
<dbReference type="PANTHER" id="PTHR41523:SF8">
    <property type="entry name" value="ETHYLENE RESPONSE SENSOR PROTEIN"/>
    <property type="match status" value="1"/>
</dbReference>
<dbReference type="AlphaFoldDB" id="W0AIR5"/>
<keyword evidence="12 13" id="KW-0472">Membrane</keyword>
<dbReference type="PROSITE" id="PS50109">
    <property type="entry name" value="HIS_KIN"/>
    <property type="match status" value="1"/>
</dbReference>
<keyword evidence="7" id="KW-0547">Nucleotide-binding</keyword>
<keyword evidence="11" id="KW-0902">Two-component regulatory system</keyword>
<evidence type="ECO:0000256" key="1">
    <source>
        <dbReference type="ARBA" id="ARBA00000085"/>
    </source>
</evidence>
<dbReference type="PATRIC" id="fig|1123269.5.peg.5301"/>
<dbReference type="Pfam" id="PF13581">
    <property type="entry name" value="HATPase_c_2"/>
    <property type="match status" value="1"/>
</dbReference>